<accession>A0A7W7T7K1</accession>
<dbReference type="Proteomes" id="UP000542674">
    <property type="component" value="Unassembled WGS sequence"/>
</dbReference>
<dbReference type="InterPro" id="IPR036415">
    <property type="entry name" value="Lamin_tail_dom_sf"/>
</dbReference>
<gene>
    <name evidence="2" type="ORF">F4559_004079</name>
</gene>
<evidence type="ECO:0000313" key="3">
    <source>
        <dbReference type="Proteomes" id="UP000542674"/>
    </source>
</evidence>
<dbReference type="SUPFAM" id="SSF74853">
    <property type="entry name" value="Lamin A/C globular tail domain"/>
    <property type="match status" value="1"/>
</dbReference>
<name>A0A7W7T7K1_9PSEU</name>
<proteinExistence type="predicted"/>
<reference evidence="2 3" key="1">
    <citation type="submission" date="2020-08" db="EMBL/GenBank/DDBJ databases">
        <title>Sequencing the genomes of 1000 actinobacteria strains.</title>
        <authorList>
            <person name="Klenk H.-P."/>
        </authorList>
    </citation>
    <scope>NUCLEOTIDE SEQUENCE [LARGE SCALE GENOMIC DNA]</scope>
    <source>
        <strain evidence="2 3">DSM 45084</strain>
    </source>
</reference>
<feature type="region of interest" description="Disordered" evidence="1">
    <location>
        <begin position="140"/>
        <end position="167"/>
    </location>
</feature>
<evidence type="ECO:0000313" key="2">
    <source>
        <dbReference type="EMBL" id="MBB4966720.1"/>
    </source>
</evidence>
<dbReference type="AlphaFoldDB" id="A0A7W7T7K1"/>
<keyword evidence="3" id="KW-1185">Reference proteome</keyword>
<protein>
    <recommendedName>
        <fullName evidence="4">Lamin tail-like protein</fullName>
    </recommendedName>
</protein>
<comment type="caution">
    <text evidence="2">The sequence shown here is derived from an EMBL/GenBank/DDBJ whole genome shotgun (WGS) entry which is preliminary data.</text>
</comment>
<dbReference type="EMBL" id="JACHJS010000001">
    <property type="protein sequence ID" value="MBB4966720.1"/>
    <property type="molecule type" value="Genomic_DNA"/>
</dbReference>
<dbReference type="RefSeq" id="WP_184670926.1">
    <property type="nucleotide sequence ID" value="NZ_BAABAI010000022.1"/>
</dbReference>
<evidence type="ECO:0000256" key="1">
    <source>
        <dbReference type="SAM" id="MobiDB-lite"/>
    </source>
</evidence>
<dbReference type="Gene3D" id="2.60.40.1260">
    <property type="entry name" value="Lamin Tail domain"/>
    <property type="match status" value="1"/>
</dbReference>
<sequence length="167" mass="17170">MTALTHDVVAFALIGASLVGPGQPAVKVHGANNSGSTGYVDLRNPSSAWTDLSGWSMVSCSGREKNALVTFPAGFRVPPGGRVLVAGGDFAGDGTRQVTVPAVDGEGAALLDRRGVFVDRFALTPDSPCREKEAALPCGHGMAPQRDALSTDTDDNRADFTCAPTVG</sequence>
<evidence type="ECO:0008006" key="4">
    <source>
        <dbReference type="Google" id="ProtNLM"/>
    </source>
</evidence>
<organism evidence="2 3">
    <name type="scientific">Saccharothrix violaceirubra</name>
    <dbReference type="NCBI Taxonomy" id="413306"/>
    <lineage>
        <taxon>Bacteria</taxon>
        <taxon>Bacillati</taxon>
        <taxon>Actinomycetota</taxon>
        <taxon>Actinomycetes</taxon>
        <taxon>Pseudonocardiales</taxon>
        <taxon>Pseudonocardiaceae</taxon>
        <taxon>Saccharothrix</taxon>
    </lineage>
</organism>